<keyword evidence="1" id="KW-0812">Transmembrane</keyword>
<dbReference type="PROSITE" id="PS50043">
    <property type="entry name" value="HTH_LUXR_2"/>
    <property type="match status" value="1"/>
</dbReference>
<evidence type="ECO:0000313" key="3">
    <source>
        <dbReference type="EMBL" id="USQ97911.1"/>
    </source>
</evidence>
<keyword evidence="4" id="KW-1185">Reference proteome</keyword>
<dbReference type="SMART" id="SM00421">
    <property type="entry name" value="HTH_LUXR"/>
    <property type="match status" value="1"/>
</dbReference>
<evidence type="ECO:0000256" key="1">
    <source>
        <dbReference type="SAM" id="Phobius"/>
    </source>
</evidence>
<dbReference type="EMBL" id="CP096040">
    <property type="protein sequence ID" value="USQ97911.1"/>
    <property type="molecule type" value="Genomic_DNA"/>
</dbReference>
<proteinExistence type="predicted"/>
<dbReference type="InterPro" id="IPR036388">
    <property type="entry name" value="WH-like_DNA-bd_sf"/>
</dbReference>
<reference evidence="3 4" key="1">
    <citation type="submission" date="2022-04" db="EMBL/GenBank/DDBJ databases">
        <title>Genome sequence of soybean root-associated Caulobacter segnis RL271.</title>
        <authorList>
            <person name="Longley R."/>
            <person name="Bonito G."/>
            <person name="Trigodet F."/>
            <person name="Crosson S."/>
            <person name="Fiebig A."/>
        </authorList>
    </citation>
    <scope>NUCLEOTIDE SEQUENCE [LARGE SCALE GENOMIC DNA]</scope>
    <source>
        <strain evidence="3 4">RL271</strain>
    </source>
</reference>
<sequence length="226" mass="23926">MPDLSRLSDAERQALLLLAEGHTAKSAANALGTTEGAVNERLREARRKTGVGSSRELARRVAQENRDEKIGVAGATRIRNMAVMPQAVRLGWPVLLGVLAMIVLASLIGGFTALALSGQAAPQGPPRVVETYPSAGAVAPSGPLTLKVTFDRPMRASWSFVNRDAASTPPCDGKPVQSADRRSFSMTCRLAPGRAYWIGFNSANHRNFASTDGVPAMPSGLSFSTK</sequence>
<accession>A0ABY5A1A3</accession>
<evidence type="ECO:0000313" key="4">
    <source>
        <dbReference type="Proteomes" id="UP001057520"/>
    </source>
</evidence>
<organism evidence="3 4">
    <name type="scientific">Caulobacter segnis</name>
    <dbReference type="NCBI Taxonomy" id="88688"/>
    <lineage>
        <taxon>Bacteria</taxon>
        <taxon>Pseudomonadati</taxon>
        <taxon>Pseudomonadota</taxon>
        <taxon>Alphaproteobacteria</taxon>
        <taxon>Caulobacterales</taxon>
        <taxon>Caulobacteraceae</taxon>
        <taxon>Caulobacter</taxon>
    </lineage>
</organism>
<dbReference type="InterPro" id="IPR000792">
    <property type="entry name" value="Tscrpt_reg_LuxR_C"/>
</dbReference>
<feature type="domain" description="HTH luxR-type" evidence="2">
    <location>
        <begin position="1"/>
        <end position="65"/>
    </location>
</feature>
<dbReference type="Proteomes" id="UP001057520">
    <property type="component" value="Chromosome"/>
</dbReference>
<keyword evidence="1" id="KW-0472">Membrane</keyword>
<evidence type="ECO:0000259" key="2">
    <source>
        <dbReference type="PROSITE" id="PS50043"/>
    </source>
</evidence>
<dbReference type="InterPro" id="IPR016032">
    <property type="entry name" value="Sig_transdc_resp-reg_C-effctor"/>
</dbReference>
<dbReference type="SUPFAM" id="SSF46894">
    <property type="entry name" value="C-terminal effector domain of the bipartite response regulators"/>
    <property type="match status" value="1"/>
</dbReference>
<dbReference type="Gene3D" id="1.10.10.10">
    <property type="entry name" value="Winged helix-like DNA-binding domain superfamily/Winged helix DNA-binding domain"/>
    <property type="match status" value="1"/>
</dbReference>
<protein>
    <recommendedName>
        <fullName evidence="2">HTH luxR-type domain-containing protein</fullName>
    </recommendedName>
</protein>
<gene>
    <name evidence="3" type="ORF">MZV50_10380</name>
</gene>
<feature type="transmembrane region" description="Helical" evidence="1">
    <location>
        <begin position="90"/>
        <end position="116"/>
    </location>
</feature>
<name>A0ABY5A1A3_9CAUL</name>
<keyword evidence="1" id="KW-1133">Transmembrane helix</keyword>